<comment type="caution">
    <text evidence="1">The sequence shown here is derived from an EMBL/GenBank/DDBJ whole genome shotgun (WGS) entry which is preliminary data.</text>
</comment>
<accession>A0A139H1V8</accession>
<name>A0A139H1V8_9PEZI</name>
<dbReference type="AlphaFoldDB" id="A0A139H1V8"/>
<dbReference type="OrthoDB" id="30417at2759"/>
<evidence type="ECO:0000313" key="1">
    <source>
        <dbReference type="EMBL" id="KXS96455.1"/>
    </source>
</evidence>
<dbReference type="Proteomes" id="UP000070133">
    <property type="component" value="Unassembled WGS sequence"/>
</dbReference>
<gene>
    <name evidence="1" type="ORF">AC578_3240</name>
</gene>
<organism evidence="1 2">
    <name type="scientific">Pseudocercospora eumusae</name>
    <dbReference type="NCBI Taxonomy" id="321146"/>
    <lineage>
        <taxon>Eukaryota</taxon>
        <taxon>Fungi</taxon>
        <taxon>Dikarya</taxon>
        <taxon>Ascomycota</taxon>
        <taxon>Pezizomycotina</taxon>
        <taxon>Dothideomycetes</taxon>
        <taxon>Dothideomycetidae</taxon>
        <taxon>Mycosphaerellales</taxon>
        <taxon>Mycosphaerellaceae</taxon>
        <taxon>Pseudocercospora</taxon>
    </lineage>
</organism>
<sequence>MHIRAVRTARIAVAAEESSPELPRQAQPAKHTEAAAFHIEMTFRYQKQRTSFWVPRTDGQRSNLIKDRSTTKVGCTTAGCRDETTLCHPRYGYSAIKANGGLVKFAPNHRPGEHDHEWEPATEDGSVGQDRQGQLYQIVNGKRAKSQPTPAQRLAVVSTCPKVLCVLCRTALADSRKAR</sequence>
<proteinExistence type="predicted"/>
<reference evidence="1 2" key="1">
    <citation type="submission" date="2015-07" db="EMBL/GenBank/DDBJ databases">
        <title>Comparative genomics of the Sigatoka disease complex on banana suggests a link between parallel evolutionary changes in Pseudocercospora fijiensis and Pseudocercospora eumusae and increased virulence on the banana host.</title>
        <authorList>
            <person name="Chang T.-C."/>
            <person name="Salvucci A."/>
            <person name="Crous P.W."/>
            <person name="Stergiopoulos I."/>
        </authorList>
    </citation>
    <scope>NUCLEOTIDE SEQUENCE [LARGE SCALE GENOMIC DNA]</scope>
    <source>
        <strain evidence="1 2">CBS 114824</strain>
    </source>
</reference>
<dbReference type="STRING" id="321146.A0A139H1V8"/>
<protein>
    <submittedName>
        <fullName evidence="1">Uncharacterized protein</fullName>
    </submittedName>
</protein>
<keyword evidence="2" id="KW-1185">Reference proteome</keyword>
<dbReference type="EMBL" id="LFZN01000174">
    <property type="protein sequence ID" value="KXS96455.1"/>
    <property type="molecule type" value="Genomic_DNA"/>
</dbReference>
<evidence type="ECO:0000313" key="2">
    <source>
        <dbReference type="Proteomes" id="UP000070133"/>
    </source>
</evidence>